<evidence type="ECO:0000259" key="3">
    <source>
        <dbReference type="Pfam" id="PF25917"/>
    </source>
</evidence>
<dbReference type="Pfam" id="PF25944">
    <property type="entry name" value="Beta-barrel_RND"/>
    <property type="match status" value="1"/>
</dbReference>
<dbReference type="EMBL" id="JAMLJN010000005">
    <property type="protein sequence ID" value="MCL9770377.1"/>
    <property type="molecule type" value="Genomic_DNA"/>
</dbReference>
<dbReference type="Pfam" id="PF25917">
    <property type="entry name" value="BSH_RND"/>
    <property type="match status" value="1"/>
</dbReference>
<name>A0ABT0THB7_9FLAO</name>
<accession>A0ABT0THB7</accession>
<dbReference type="InterPro" id="IPR058625">
    <property type="entry name" value="MdtA-like_BSH"/>
</dbReference>
<dbReference type="Pfam" id="PF25989">
    <property type="entry name" value="YknX_C"/>
    <property type="match status" value="1"/>
</dbReference>
<dbReference type="PANTHER" id="PTHR30158">
    <property type="entry name" value="ACRA/E-RELATED COMPONENT OF DRUG EFFLUX TRANSPORTER"/>
    <property type="match status" value="1"/>
</dbReference>
<dbReference type="PROSITE" id="PS51257">
    <property type="entry name" value="PROKAR_LIPOPROTEIN"/>
    <property type="match status" value="1"/>
</dbReference>
<dbReference type="PANTHER" id="PTHR30158:SF23">
    <property type="entry name" value="MULTIDRUG RESISTANCE PROTEIN MEXA"/>
    <property type="match status" value="1"/>
</dbReference>
<organism evidence="6 7">
    <name type="scientific">Flavobacterium fragile</name>
    <dbReference type="NCBI Taxonomy" id="2949085"/>
    <lineage>
        <taxon>Bacteria</taxon>
        <taxon>Pseudomonadati</taxon>
        <taxon>Bacteroidota</taxon>
        <taxon>Flavobacteriia</taxon>
        <taxon>Flavobacteriales</taxon>
        <taxon>Flavobacteriaceae</taxon>
        <taxon>Flavobacterium</taxon>
    </lineage>
</organism>
<feature type="domain" description="Multidrug resistance protein MdtA-like barrel-sandwich hybrid" evidence="3">
    <location>
        <begin position="58"/>
        <end position="192"/>
    </location>
</feature>
<evidence type="ECO:0000313" key="7">
    <source>
        <dbReference type="Proteomes" id="UP001203342"/>
    </source>
</evidence>
<reference evidence="6 7" key="1">
    <citation type="submission" date="2022-05" db="EMBL/GenBank/DDBJ databases">
        <title>Flavobacterium sp., isolated from activated sludge.</title>
        <authorList>
            <person name="Ran Q."/>
        </authorList>
    </citation>
    <scope>NUCLEOTIDE SEQUENCE [LARGE SCALE GENOMIC DNA]</scope>
    <source>
        <strain evidence="6 7">HXWNR69</strain>
    </source>
</reference>
<comment type="similarity">
    <text evidence="1">Belongs to the membrane fusion protein (MFP) (TC 8.A.1) family.</text>
</comment>
<gene>
    <name evidence="6" type="ORF">NAT47_08095</name>
</gene>
<feature type="domain" description="YknX-like C-terminal permuted SH3-like" evidence="5">
    <location>
        <begin position="290"/>
        <end position="357"/>
    </location>
</feature>
<feature type="coiled-coil region" evidence="2">
    <location>
        <begin position="98"/>
        <end position="125"/>
    </location>
</feature>
<dbReference type="Proteomes" id="UP001203342">
    <property type="component" value="Unassembled WGS sequence"/>
</dbReference>
<dbReference type="RefSeq" id="WP_250581895.1">
    <property type="nucleotide sequence ID" value="NZ_JAMLJN010000005.1"/>
</dbReference>
<feature type="domain" description="Multidrug resistance protein MdtA-like beta-barrel" evidence="4">
    <location>
        <begin position="203"/>
        <end position="272"/>
    </location>
</feature>
<keyword evidence="7" id="KW-1185">Reference proteome</keyword>
<dbReference type="Gene3D" id="2.40.420.20">
    <property type="match status" value="1"/>
</dbReference>
<evidence type="ECO:0000256" key="1">
    <source>
        <dbReference type="ARBA" id="ARBA00009477"/>
    </source>
</evidence>
<dbReference type="InterPro" id="IPR058637">
    <property type="entry name" value="YknX-like_C"/>
</dbReference>
<evidence type="ECO:0000256" key="2">
    <source>
        <dbReference type="SAM" id="Coils"/>
    </source>
</evidence>
<evidence type="ECO:0000313" key="6">
    <source>
        <dbReference type="EMBL" id="MCL9770377.1"/>
    </source>
</evidence>
<comment type="caution">
    <text evidence="6">The sequence shown here is derived from an EMBL/GenBank/DDBJ whole genome shotgun (WGS) entry which is preliminary data.</text>
</comment>
<dbReference type="SUPFAM" id="SSF111369">
    <property type="entry name" value="HlyD-like secretion proteins"/>
    <property type="match status" value="1"/>
</dbReference>
<proteinExistence type="inferred from homology"/>
<evidence type="ECO:0000259" key="5">
    <source>
        <dbReference type="Pfam" id="PF25989"/>
    </source>
</evidence>
<dbReference type="Gene3D" id="2.40.50.100">
    <property type="match status" value="1"/>
</dbReference>
<evidence type="ECO:0000259" key="4">
    <source>
        <dbReference type="Pfam" id="PF25944"/>
    </source>
</evidence>
<protein>
    <submittedName>
        <fullName evidence="6">Efflux RND transporter periplasmic adaptor subunit</fullName>
    </submittedName>
</protein>
<dbReference type="Gene3D" id="1.10.287.470">
    <property type="entry name" value="Helix hairpin bin"/>
    <property type="match status" value="1"/>
</dbReference>
<dbReference type="NCBIfam" id="TIGR01730">
    <property type="entry name" value="RND_mfp"/>
    <property type="match status" value="1"/>
</dbReference>
<dbReference type="Gene3D" id="2.40.30.170">
    <property type="match status" value="1"/>
</dbReference>
<sequence length="368" mass="41150">MKKNYLVVALMVLGLTVSCNDNSNKKSNQGKSVPVITINYKDTLIQNSFVADIQAKKNIEIRSRAAGIIEQIFVNEGQFVKKGQRLFKTNDAELRMELNKVTASLRQADADIRIAEIEVNQLQALYAKDFVASNELDMAKAKLASAKAKRAYVDAELRAVEQRISFTNIVAPFDGVIDVIPFKEGSLVENGALLTTLSQLNEVYAYFSIPENLYFELIAHNKMGKHQKIELILPNREHYDYSGTLKTAEGEIDPATGSIRYKVMFPNPERLIKHGTSGKLVISEREENAIIVPQKATFSIQDKTYVFVVGKDQKVKMQNIQIGSTLRESYIVTSGLKKDDVIVLEGTQSLRDGDVVKIKENATSKTRK</sequence>
<dbReference type="InterPro" id="IPR006143">
    <property type="entry name" value="RND_pump_MFP"/>
</dbReference>
<keyword evidence="2" id="KW-0175">Coiled coil</keyword>
<dbReference type="InterPro" id="IPR058626">
    <property type="entry name" value="MdtA-like_b-barrel"/>
</dbReference>